<keyword evidence="6" id="KW-1185">Reference proteome</keyword>
<dbReference type="PANTHER" id="PTHR46268">
    <property type="entry name" value="STRESS RESPONSE PROTEIN NHAX"/>
    <property type="match status" value="1"/>
</dbReference>
<sequence length="278" mass="29815">MKTILLPTAPHDLMPATLETALRFARQCEAYIEGFALRPPLAEIVSVDMVMGLTWAADERGDAEGEAQARQIFEDFMKAHDVPRDAGAMGKLCWRWNADAPAGDEFVGSHSRIYDVTVLGKPGQRAAGPRMATLEAVLFEGGRPVLIAPEKPPETIGETILIAWNGSTETAHVVAMAMPLLHAAKRIVVLTAEGAVVPGPSGDQLAKALRRHGLDVEAVALQSGKGHPGQVILDHAEKIGCDLLIKGAYTQSRIRQMIFGGATSHILANARIPVFMAH</sequence>
<organism evidence="3 5">
    <name type="scientific">Saliniramus fredricksonii</name>
    <dbReference type="NCBI Taxonomy" id="1653334"/>
    <lineage>
        <taxon>Bacteria</taxon>
        <taxon>Pseudomonadati</taxon>
        <taxon>Pseudomonadota</taxon>
        <taxon>Alphaproteobacteria</taxon>
        <taxon>Hyphomicrobiales</taxon>
        <taxon>Salinarimonadaceae</taxon>
        <taxon>Saliniramus</taxon>
    </lineage>
</organism>
<dbReference type="Gene3D" id="3.40.50.12370">
    <property type="match status" value="1"/>
</dbReference>
<proteinExistence type="inferred from homology"/>
<feature type="domain" description="UspA" evidence="2">
    <location>
        <begin position="207"/>
        <end position="277"/>
    </location>
</feature>
<evidence type="ECO:0000313" key="6">
    <source>
        <dbReference type="Proteomes" id="UP000182800"/>
    </source>
</evidence>
<accession>A0A0P7Y8K2</accession>
<dbReference type="SUPFAM" id="SSF52402">
    <property type="entry name" value="Adenine nucleotide alpha hydrolases-like"/>
    <property type="match status" value="1"/>
</dbReference>
<protein>
    <submittedName>
        <fullName evidence="3">Universal stress protein family protein</fullName>
    </submittedName>
</protein>
<comment type="caution">
    <text evidence="3">The sequence shown here is derived from an EMBL/GenBank/DDBJ whole genome shotgun (WGS) entry which is preliminary data.</text>
</comment>
<evidence type="ECO:0000313" key="5">
    <source>
        <dbReference type="Proteomes" id="UP000050497"/>
    </source>
</evidence>
<dbReference type="PANTHER" id="PTHR46268:SF15">
    <property type="entry name" value="UNIVERSAL STRESS PROTEIN HP_0031"/>
    <property type="match status" value="1"/>
</dbReference>
<name>A0A0P7Y8K2_9HYPH</name>
<dbReference type="Proteomes" id="UP000050497">
    <property type="component" value="Unassembled WGS sequence"/>
</dbReference>
<dbReference type="EMBL" id="FMBM01000001">
    <property type="protein sequence ID" value="SCC80007.1"/>
    <property type="molecule type" value="Genomic_DNA"/>
</dbReference>
<dbReference type="Pfam" id="PF00582">
    <property type="entry name" value="Usp"/>
    <property type="match status" value="1"/>
</dbReference>
<comment type="similarity">
    <text evidence="1">Belongs to the universal stress protein A family.</text>
</comment>
<dbReference type="AlphaFoldDB" id="A0A0P7Y8K2"/>
<evidence type="ECO:0000313" key="3">
    <source>
        <dbReference type="EMBL" id="KPQ10503.1"/>
    </source>
</evidence>
<dbReference type="PATRIC" id="fig|1653334.4.peg.3449"/>
<reference evidence="4 6" key="2">
    <citation type="submission" date="2016-08" db="EMBL/GenBank/DDBJ databases">
        <authorList>
            <person name="Varghese N."/>
            <person name="Submissions Spin"/>
        </authorList>
    </citation>
    <scope>NUCLEOTIDE SEQUENCE [LARGE SCALE GENOMIC DNA]</scope>
    <source>
        <strain evidence="4 6">HL-109</strain>
    </source>
</reference>
<dbReference type="STRING" id="1653334.GA0071312_1293"/>
<evidence type="ECO:0000259" key="2">
    <source>
        <dbReference type="Pfam" id="PF00582"/>
    </source>
</evidence>
<evidence type="ECO:0000256" key="1">
    <source>
        <dbReference type="ARBA" id="ARBA00008791"/>
    </source>
</evidence>
<dbReference type="RefSeq" id="WP_074444044.1">
    <property type="nucleotide sequence ID" value="NZ_FMBM01000001.1"/>
</dbReference>
<dbReference type="OrthoDB" id="9804721at2"/>
<reference evidence="3 5" key="1">
    <citation type="submission" date="2015-09" db="EMBL/GenBank/DDBJ databases">
        <title>Identification and resolution of microdiversity through metagenomic sequencing of parallel consortia.</title>
        <authorList>
            <person name="Nelson W.C."/>
            <person name="Romine M.F."/>
            <person name="Lindemann S.R."/>
        </authorList>
    </citation>
    <scope>NUCLEOTIDE SEQUENCE [LARGE SCALE GENOMIC DNA]</scope>
    <source>
        <strain evidence="3">HL-109</strain>
    </source>
</reference>
<gene>
    <name evidence="4" type="ORF">GA0071312_1293</name>
    <name evidence="3" type="ORF">HLUCCO17_10590</name>
</gene>
<dbReference type="InterPro" id="IPR006016">
    <property type="entry name" value="UspA"/>
</dbReference>
<dbReference type="EMBL" id="LJSX01000015">
    <property type="protein sequence ID" value="KPQ10503.1"/>
    <property type="molecule type" value="Genomic_DNA"/>
</dbReference>
<evidence type="ECO:0000313" key="4">
    <source>
        <dbReference type="EMBL" id="SCC80007.1"/>
    </source>
</evidence>
<dbReference type="Proteomes" id="UP000182800">
    <property type="component" value="Unassembled WGS sequence"/>
</dbReference>
<dbReference type="CDD" id="cd00293">
    <property type="entry name" value="USP-like"/>
    <property type="match status" value="1"/>
</dbReference>